<dbReference type="Gene3D" id="2.40.420.20">
    <property type="match status" value="1"/>
</dbReference>
<dbReference type="Gene3D" id="1.10.287.470">
    <property type="entry name" value="Helix hairpin bin"/>
    <property type="match status" value="1"/>
</dbReference>
<evidence type="ECO:0000313" key="5">
    <source>
        <dbReference type="Proteomes" id="UP001161691"/>
    </source>
</evidence>
<feature type="region of interest" description="Disordered" evidence="2">
    <location>
        <begin position="240"/>
        <end position="280"/>
    </location>
</feature>
<dbReference type="EMBL" id="JAGRPV010000001">
    <property type="protein sequence ID" value="MDI4649286.1"/>
    <property type="molecule type" value="Genomic_DNA"/>
</dbReference>
<keyword evidence="1" id="KW-0175">Coiled coil</keyword>
<organism evidence="4 5">
    <name type="scientific">Cohnella hashimotonis</name>
    <dbReference type="NCBI Taxonomy" id="2826895"/>
    <lineage>
        <taxon>Bacteria</taxon>
        <taxon>Bacillati</taxon>
        <taxon>Bacillota</taxon>
        <taxon>Bacilli</taxon>
        <taxon>Bacillales</taxon>
        <taxon>Paenibacillaceae</taxon>
        <taxon>Cohnella</taxon>
    </lineage>
</organism>
<name>A0ABT6TR07_9BACL</name>
<feature type="compositionally biased region" description="Basic and acidic residues" evidence="2">
    <location>
        <begin position="243"/>
        <end position="253"/>
    </location>
</feature>
<feature type="transmembrane region" description="Helical" evidence="3">
    <location>
        <begin position="21"/>
        <end position="43"/>
    </location>
</feature>
<dbReference type="RefSeq" id="WP_282911941.1">
    <property type="nucleotide sequence ID" value="NZ_JAGRPV010000001.1"/>
</dbReference>
<accession>A0ABT6TR07</accession>
<reference evidence="4" key="1">
    <citation type="submission" date="2023-04" db="EMBL/GenBank/DDBJ databases">
        <title>Comparative genomic analysis of Cohnella hashimotonis sp. nov., isolated from the International Space Station.</title>
        <authorList>
            <person name="Venkateswaran K."/>
            <person name="Simpson A."/>
        </authorList>
    </citation>
    <scope>NUCLEOTIDE SEQUENCE</scope>
    <source>
        <strain evidence="4">F6_2S_P_1</strain>
    </source>
</reference>
<feature type="compositionally biased region" description="Low complexity" evidence="2">
    <location>
        <begin position="270"/>
        <end position="280"/>
    </location>
</feature>
<keyword evidence="3" id="KW-0812">Transmembrane</keyword>
<protein>
    <submittedName>
        <fullName evidence="4">Biotin/lipoyl-binding protein</fullName>
    </submittedName>
</protein>
<feature type="coiled-coil region" evidence="1">
    <location>
        <begin position="104"/>
        <end position="138"/>
    </location>
</feature>
<dbReference type="Gene3D" id="2.40.50.100">
    <property type="match status" value="1"/>
</dbReference>
<evidence type="ECO:0000256" key="1">
    <source>
        <dbReference type="SAM" id="Coils"/>
    </source>
</evidence>
<sequence>MDTEATGAGQKLRQRRIRMAAGVFAGLLVVLTLLGNTLLALTLPKVAVQPVQSGRVKAQYDGTAVVQPVETLSLPNPAGWKVKQVLAKEGDRVHQGQALVTYDDRDAREQIEAQQASLKKLQLQIALLQQQYIQAAKDGDAADVAGAKSALESADIDIVAQQQLIAGLQADMAEKGKLVAPVDGIVKEVHALAGTAGVSAGPDVLLASSGHGYRFELRPPASLAETLAVGDKLEVQVQAQGEKQGKLQGEKQGDMQSEVQGKAQREEQGQMKGDMQGGDNQTVAGVVTEILQDLPGLDGSGAGEEEDGAASSVPGYRIVVKLTDASIRGGETVKVHLEKEASETDTMLVPSAAVHRDGDGTYVFVIEERQGPLGNAYYASRRSVSVKETGDGMSAVSGSLFEGDRMIVESEEPLSEGERVRI</sequence>
<dbReference type="SUPFAM" id="SSF111369">
    <property type="entry name" value="HlyD-like secretion proteins"/>
    <property type="match status" value="1"/>
</dbReference>
<dbReference type="PANTHER" id="PTHR30469">
    <property type="entry name" value="MULTIDRUG RESISTANCE PROTEIN MDTA"/>
    <property type="match status" value="1"/>
</dbReference>
<keyword evidence="3" id="KW-0472">Membrane</keyword>
<dbReference type="PANTHER" id="PTHR30469:SF15">
    <property type="entry name" value="HLYD FAMILY OF SECRETION PROTEINS"/>
    <property type="match status" value="1"/>
</dbReference>
<evidence type="ECO:0000256" key="3">
    <source>
        <dbReference type="SAM" id="Phobius"/>
    </source>
</evidence>
<proteinExistence type="predicted"/>
<gene>
    <name evidence="4" type="ORF">KB449_30400</name>
</gene>
<comment type="caution">
    <text evidence="4">The sequence shown here is derived from an EMBL/GenBank/DDBJ whole genome shotgun (WGS) entry which is preliminary data.</text>
</comment>
<keyword evidence="5" id="KW-1185">Reference proteome</keyword>
<evidence type="ECO:0000313" key="4">
    <source>
        <dbReference type="EMBL" id="MDI4649286.1"/>
    </source>
</evidence>
<evidence type="ECO:0000256" key="2">
    <source>
        <dbReference type="SAM" id="MobiDB-lite"/>
    </source>
</evidence>
<keyword evidence="3" id="KW-1133">Transmembrane helix</keyword>
<dbReference type="Proteomes" id="UP001161691">
    <property type="component" value="Unassembled WGS sequence"/>
</dbReference>